<keyword evidence="3" id="KW-0520">NAD</keyword>
<dbReference type="Proteomes" id="UP000002209">
    <property type="component" value="Chromosome"/>
</dbReference>
<dbReference type="HOGENOM" id="CLU_019796_1_2_0"/>
<sequence length="328" mass="35271">MSLSRPRVIVTRKMPAPMEARITELYDAEFNATDTPFTPEQLSAALQNADIVVTTVTDKWLPSVLETPNRRAKLLANVGVGVNHIAQEAARAAGLMVSNTPDVVTDDTADVAIALMLMVMRRLGEGERHLRTGTWGGLRPTFMLGRTLRGKTLGIIGYGRIGRAVARAAHDAFGMKIIYHAPRDPRIDDPSTAGPADAVRVASLEALLGQSDVVSLHCPATPETRHLMNATTLAQMPSHAFLVNTARGDVIDEAALVDALKSGRLAGAGLDVYEFEPRVTAELMTLENAVLLPHLGSATIETRTNMGMRALSNVEAFVAGRELPDRVV</sequence>
<dbReference type="InterPro" id="IPR029753">
    <property type="entry name" value="D-isomer_DH_CS"/>
</dbReference>
<keyword evidence="8" id="KW-1185">Reference proteome</keyword>
<gene>
    <name evidence="7" type="ordered locus">GAU_3794</name>
</gene>
<dbReference type="GO" id="GO:0051287">
    <property type="term" value="F:NAD binding"/>
    <property type="evidence" value="ECO:0007669"/>
    <property type="project" value="InterPro"/>
</dbReference>
<evidence type="ECO:0000313" key="7">
    <source>
        <dbReference type="EMBL" id="BAH40836.1"/>
    </source>
</evidence>
<feature type="domain" description="D-isomer specific 2-hydroxyacid dehydrogenase NAD-binding" evidence="6">
    <location>
        <begin position="113"/>
        <end position="296"/>
    </location>
</feature>
<dbReference type="PROSITE" id="PS00670">
    <property type="entry name" value="D_2_HYDROXYACID_DH_2"/>
    <property type="match status" value="1"/>
</dbReference>
<dbReference type="GO" id="GO:0016618">
    <property type="term" value="F:hydroxypyruvate reductase [NAD(P)H] activity"/>
    <property type="evidence" value="ECO:0007669"/>
    <property type="project" value="TreeGrafter"/>
</dbReference>
<keyword evidence="2 4" id="KW-0560">Oxidoreductase</keyword>
<dbReference type="SUPFAM" id="SSF52283">
    <property type="entry name" value="Formate/glycerate dehydrogenase catalytic domain-like"/>
    <property type="match status" value="1"/>
</dbReference>
<evidence type="ECO:0000259" key="5">
    <source>
        <dbReference type="Pfam" id="PF00389"/>
    </source>
</evidence>
<dbReference type="Pfam" id="PF02826">
    <property type="entry name" value="2-Hacid_dh_C"/>
    <property type="match status" value="1"/>
</dbReference>
<dbReference type="EMBL" id="AP009153">
    <property type="protein sequence ID" value="BAH40836.1"/>
    <property type="molecule type" value="Genomic_DNA"/>
</dbReference>
<evidence type="ECO:0000256" key="4">
    <source>
        <dbReference type="RuleBase" id="RU003719"/>
    </source>
</evidence>
<dbReference type="RefSeq" id="WP_015895603.1">
    <property type="nucleotide sequence ID" value="NC_012489.1"/>
</dbReference>
<dbReference type="PANTHER" id="PTHR10996">
    <property type="entry name" value="2-HYDROXYACID DEHYDROGENASE-RELATED"/>
    <property type="match status" value="1"/>
</dbReference>
<feature type="domain" description="D-isomer specific 2-hydroxyacid dehydrogenase catalytic" evidence="5">
    <location>
        <begin position="10"/>
        <end position="327"/>
    </location>
</feature>
<accession>C1AEA9</accession>
<dbReference type="GO" id="GO:0030267">
    <property type="term" value="F:glyoxylate reductase (NADPH) activity"/>
    <property type="evidence" value="ECO:0007669"/>
    <property type="project" value="TreeGrafter"/>
</dbReference>
<evidence type="ECO:0000259" key="6">
    <source>
        <dbReference type="Pfam" id="PF02826"/>
    </source>
</evidence>
<dbReference type="eggNOG" id="COG1052">
    <property type="taxonomic scope" value="Bacteria"/>
</dbReference>
<dbReference type="AlphaFoldDB" id="C1AEA9"/>
<dbReference type="PANTHER" id="PTHR10996:SF283">
    <property type="entry name" value="GLYOXYLATE_HYDROXYPYRUVATE REDUCTASE B"/>
    <property type="match status" value="1"/>
</dbReference>
<protein>
    <submittedName>
        <fullName evidence="7">Putative oxidoreductase</fullName>
    </submittedName>
</protein>
<dbReference type="STRING" id="379066.GAU_3794"/>
<dbReference type="KEGG" id="gau:GAU_3794"/>
<evidence type="ECO:0000256" key="2">
    <source>
        <dbReference type="ARBA" id="ARBA00023002"/>
    </source>
</evidence>
<dbReference type="GO" id="GO:0005829">
    <property type="term" value="C:cytosol"/>
    <property type="evidence" value="ECO:0007669"/>
    <property type="project" value="TreeGrafter"/>
</dbReference>
<evidence type="ECO:0000313" key="8">
    <source>
        <dbReference type="Proteomes" id="UP000002209"/>
    </source>
</evidence>
<dbReference type="InterPro" id="IPR050223">
    <property type="entry name" value="D-isomer_2-hydroxyacid_DH"/>
</dbReference>
<dbReference type="InterPro" id="IPR036291">
    <property type="entry name" value="NAD(P)-bd_dom_sf"/>
</dbReference>
<name>C1AEA9_GEMAT</name>
<proteinExistence type="inferred from homology"/>
<dbReference type="SUPFAM" id="SSF51735">
    <property type="entry name" value="NAD(P)-binding Rossmann-fold domains"/>
    <property type="match status" value="1"/>
</dbReference>
<dbReference type="Gene3D" id="3.40.50.720">
    <property type="entry name" value="NAD(P)-binding Rossmann-like Domain"/>
    <property type="match status" value="2"/>
</dbReference>
<evidence type="ECO:0000256" key="3">
    <source>
        <dbReference type="ARBA" id="ARBA00023027"/>
    </source>
</evidence>
<reference evidence="8" key="1">
    <citation type="submission" date="2006-03" db="EMBL/GenBank/DDBJ databases">
        <title>Complete genome sequence of Gemmatimonas aurantiaca T-27 that represents a novel phylum Gemmatimonadetes.</title>
        <authorList>
            <person name="Takasaki K."/>
            <person name="Ichikawa N."/>
            <person name="Miura H."/>
            <person name="Matsushita S."/>
            <person name="Watanabe Y."/>
            <person name="Oguchi A."/>
            <person name="Ankai A."/>
            <person name="Yashiro I."/>
            <person name="Takahashi M."/>
            <person name="Terui Y."/>
            <person name="Fukui S."/>
            <person name="Yokoyama H."/>
            <person name="Tanikawa S."/>
            <person name="Hanada S."/>
            <person name="Kamagata Y."/>
            <person name="Fujita N."/>
        </authorList>
    </citation>
    <scope>NUCLEOTIDE SEQUENCE [LARGE SCALE GENOMIC DNA]</scope>
    <source>
        <strain evidence="8">T-27 / DSM 14586 / JCM 11422 / NBRC 100505</strain>
    </source>
</reference>
<dbReference type="InterPro" id="IPR006140">
    <property type="entry name" value="D-isomer_DH_NAD-bd"/>
</dbReference>
<dbReference type="Pfam" id="PF00389">
    <property type="entry name" value="2-Hacid_dh"/>
    <property type="match status" value="1"/>
</dbReference>
<dbReference type="CDD" id="cd05301">
    <property type="entry name" value="GDH"/>
    <property type="match status" value="1"/>
</dbReference>
<comment type="similarity">
    <text evidence="1 4">Belongs to the D-isomer specific 2-hydroxyacid dehydrogenase family.</text>
</comment>
<organism evidence="7 8">
    <name type="scientific">Gemmatimonas aurantiaca (strain DSM 14586 / JCM 11422 / NBRC 100505 / T-27)</name>
    <dbReference type="NCBI Taxonomy" id="379066"/>
    <lineage>
        <taxon>Bacteria</taxon>
        <taxon>Pseudomonadati</taxon>
        <taxon>Gemmatimonadota</taxon>
        <taxon>Gemmatimonadia</taxon>
        <taxon>Gemmatimonadales</taxon>
        <taxon>Gemmatimonadaceae</taxon>
        <taxon>Gemmatimonas</taxon>
    </lineage>
</organism>
<dbReference type="FunFam" id="3.40.50.720:FF:000203">
    <property type="entry name" value="D-3-phosphoglycerate dehydrogenase (SerA)"/>
    <property type="match status" value="1"/>
</dbReference>
<dbReference type="InterPro" id="IPR006139">
    <property type="entry name" value="D-isomer_2_OHA_DH_cat_dom"/>
</dbReference>
<evidence type="ECO:0000256" key="1">
    <source>
        <dbReference type="ARBA" id="ARBA00005854"/>
    </source>
</evidence>